<dbReference type="Gene3D" id="3.10.450.50">
    <property type="match status" value="1"/>
</dbReference>
<dbReference type="InterPro" id="IPR016024">
    <property type="entry name" value="ARM-type_fold"/>
</dbReference>
<organism evidence="3 4">
    <name type="scientific">Tautonia plasticadhaerens</name>
    <dbReference type="NCBI Taxonomy" id="2527974"/>
    <lineage>
        <taxon>Bacteria</taxon>
        <taxon>Pseudomonadati</taxon>
        <taxon>Planctomycetota</taxon>
        <taxon>Planctomycetia</taxon>
        <taxon>Isosphaerales</taxon>
        <taxon>Isosphaeraceae</taxon>
        <taxon>Tautonia</taxon>
    </lineage>
</organism>
<dbReference type="SUPFAM" id="SSF103642">
    <property type="entry name" value="Sec-C motif"/>
    <property type="match status" value="1"/>
</dbReference>
<dbReference type="AlphaFoldDB" id="A0A518H3V7"/>
<reference evidence="3 4" key="1">
    <citation type="submission" date="2019-02" db="EMBL/GenBank/DDBJ databases">
        <title>Deep-cultivation of Planctomycetes and their phenomic and genomic characterization uncovers novel biology.</title>
        <authorList>
            <person name="Wiegand S."/>
            <person name="Jogler M."/>
            <person name="Boedeker C."/>
            <person name="Pinto D."/>
            <person name="Vollmers J."/>
            <person name="Rivas-Marin E."/>
            <person name="Kohn T."/>
            <person name="Peeters S.H."/>
            <person name="Heuer A."/>
            <person name="Rast P."/>
            <person name="Oberbeckmann S."/>
            <person name="Bunk B."/>
            <person name="Jeske O."/>
            <person name="Meyerdierks A."/>
            <person name="Storesund J.E."/>
            <person name="Kallscheuer N."/>
            <person name="Luecker S."/>
            <person name="Lage O.M."/>
            <person name="Pohl T."/>
            <person name="Merkel B.J."/>
            <person name="Hornburger P."/>
            <person name="Mueller R.-W."/>
            <person name="Bruemmer F."/>
            <person name="Labrenz M."/>
            <person name="Spormann A.M."/>
            <person name="Op den Camp H."/>
            <person name="Overmann J."/>
            <person name="Amann R."/>
            <person name="Jetten M.S.M."/>
            <person name="Mascher T."/>
            <person name="Medema M.H."/>
            <person name="Devos D.P."/>
            <person name="Kaster A.-K."/>
            <person name="Ovreas L."/>
            <person name="Rohde M."/>
            <person name="Galperin M.Y."/>
            <person name="Jogler C."/>
        </authorList>
    </citation>
    <scope>NUCLEOTIDE SEQUENCE [LARGE SCALE GENOMIC DNA]</scope>
    <source>
        <strain evidence="3 4">ElP</strain>
    </source>
</reference>
<dbReference type="KEGG" id="tpla:ElP_34330"/>
<evidence type="ECO:0000256" key="1">
    <source>
        <dbReference type="SAM" id="Coils"/>
    </source>
</evidence>
<dbReference type="Gene3D" id="1.25.10.10">
    <property type="entry name" value="Leucine-rich Repeat Variant"/>
    <property type="match status" value="1"/>
</dbReference>
<evidence type="ECO:0008006" key="5">
    <source>
        <dbReference type="Google" id="ProtNLM"/>
    </source>
</evidence>
<protein>
    <recommendedName>
        <fullName evidence="5">Preprotein translocase subunit SecA</fullName>
    </recommendedName>
</protein>
<feature type="region of interest" description="Disordered" evidence="2">
    <location>
        <begin position="385"/>
        <end position="423"/>
    </location>
</feature>
<dbReference type="InterPro" id="IPR004027">
    <property type="entry name" value="SEC_C_motif"/>
</dbReference>
<evidence type="ECO:0000313" key="4">
    <source>
        <dbReference type="Proteomes" id="UP000317835"/>
    </source>
</evidence>
<dbReference type="EMBL" id="CP036426">
    <property type="protein sequence ID" value="QDV35530.1"/>
    <property type="molecule type" value="Genomic_DNA"/>
</dbReference>
<keyword evidence="1" id="KW-0175">Coiled coil</keyword>
<dbReference type="RefSeq" id="WP_315852676.1">
    <property type="nucleotide sequence ID" value="NZ_CP036426.1"/>
</dbReference>
<evidence type="ECO:0000313" key="3">
    <source>
        <dbReference type="EMBL" id="QDV35530.1"/>
    </source>
</evidence>
<dbReference type="InterPro" id="IPR011989">
    <property type="entry name" value="ARM-like"/>
</dbReference>
<dbReference type="Pfam" id="PF02810">
    <property type="entry name" value="SEC-C"/>
    <property type="match status" value="1"/>
</dbReference>
<evidence type="ECO:0000256" key="2">
    <source>
        <dbReference type="SAM" id="MobiDB-lite"/>
    </source>
</evidence>
<dbReference type="Proteomes" id="UP000317835">
    <property type="component" value="Chromosome"/>
</dbReference>
<gene>
    <name evidence="3" type="ORF">ElP_34330</name>
</gene>
<sequence>MLTPDRIKPFLLHEDPEVREAAVAYFGDCWSRDPDIVPMVLEACDRFGTEGDVRALSLGHRFALTEETLDVVLGHLARARDPGSIRHLNRVIVQAPGDLLAAREAVIQGNPHFDRALVPRLQRRRDLASWTGEKLWEELRDFARRSEDKHHVGEIDLAYADDLIDALAPRDVPDGDTIYRLLKSLEPEEGWLEIFLVDLAGTRRLREAVPVLVDKFRIDTDYLLECSQEALGLIGDPEASRLIRSALPGADFHFKLYAATVLGKIKHPDSEEAILALLEAEEDPTIRTSLCRGLCRLFSGRGVEVVRREIAGGYDTWYASLEEALLPVVKVLGIELPEAEQWEEERARKRRMQEEQRAEMAELDRRYRALKARGIDPFARLKGAMAKAEEPVEPRPSVTAPIQRAERRVGRNDPCPCGSGKKFKKCCGRASG</sequence>
<keyword evidence="4" id="KW-1185">Reference proteome</keyword>
<proteinExistence type="predicted"/>
<accession>A0A518H3V7</accession>
<name>A0A518H3V7_9BACT</name>
<feature type="coiled-coil region" evidence="1">
    <location>
        <begin position="339"/>
        <end position="373"/>
    </location>
</feature>
<dbReference type="SUPFAM" id="SSF48371">
    <property type="entry name" value="ARM repeat"/>
    <property type="match status" value="1"/>
</dbReference>